<evidence type="ECO:0000313" key="10">
    <source>
        <dbReference type="EMBL" id="GEO32082.1"/>
    </source>
</evidence>
<keyword evidence="3 8" id="KW-0436">Ligase</keyword>
<comment type="similarity">
    <text evidence="2 8">Belongs to the SAICAR synthetase family.</text>
</comment>
<evidence type="ECO:0000256" key="2">
    <source>
        <dbReference type="ARBA" id="ARBA00010190"/>
    </source>
</evidence>
<gene>
    <name evidence="8 10" type="primary">purC</name>
    <name evidence="10" type="ORF">TAE01_38920</name>
</gene>
<dbReference type="SUPFAM" id="SSF56104">
    <property type="entry name" value="SAICAR synthase-like"/>
    <property type="match status" value="1"/>
</dbReference>
<organism evidence="10 11">
    <name type="scientific">Terrabacter aerolatus</name>
    <dbReference type="NCBI Taxonomy" id="422442"/>
    <lineage>
        <taxon>Bacteria</taxon>
        <taxon>Bacillati</taxon>
        <taxon>Actinomycetota</taxon>
        <taxon>Actinomycetes</taxon>
        <taxon>Micrococcales</taxon>
        <taxon>Intrasporangiaceae</taxon>
        <taxon>Terrabacter</taxon>
    </lineage>
</organism>
<keyword evidence="5 8" id="KW-0658">Purine biosynthesis</keyword>
<evidence type="ECO:0000256" key="8">
    <source>
        <dbReference type="HAMAP-Rule" id="MF_00137"/>
    </source>
</evidence>
<evidence type="ECO:0000256" key="5">
    <source>
        <dbReference type="ARBA" id="ARBA00022755"/>
    </source>
</evidence>
<dbReference type="InterPro" id="IPR028923">
    <property type="entry name" value="SAICAR_synt/ADE2_N"/>
</dbReference>
<protein>
    <recommendedName>
        <fullName evidence="8">Phosphoribosylaminoimidazole-succinocarboxamide synthase</fullName>
        <ecNumber evidence="8">6.3.2.6</ecNumber>
    </recommendedName>
    <alternativeName>
        <fullName evidence="8">SAICAR synthetase</fullName>
    </alternativeName>
</protein>
<sequence length="321" mass="35377">MTLPLPPERPVPDRLARWQAVRVTDLPLELPGYTHVYSGKVRDLYAPLDAEGRPDEERLLLVASNRLSAYDWMMSPEIPDKGAVLTRLSLWWFDQLADLVPNHVVSTDVPDAVAGRGVLVRRLDMLKVEAIARAYLTGGGLEEYREKGSVSGVVLPEGLVDGSRLPEPVFTPTTKAPVGEHDLPMAPDEVEAELGVEVAAEVSRLTRAILARGNEIAAERGILIADTKVEFGLSPDGTGGLVLADEVLTPDSSRFWPAEQWEPGHPQPSYDKQFVRDWLTSSEYGWDRKAGGPPPELPGHVVEQTRAKYVEAYERLTGETF</sequence>
<keyword evidence="4 8" id="KW-0547">Nucleotide-binding</keyword>
<dbReference type="PANTHER" id="PTHR43700:SF1">
    <property type="entry name" value="PHOSPHORIBOSYLAMINOIMIDAZOLE-SUCCINOCARBOXAMIDE SYNTHASE"/>
    <property type="match status" value="1"/>
</dbReference>
<comment type="catalytic activity">
    <reaction evidence="7 8">
        <text>5-amino-1-(5-phospho-D-ribosyl)imidazole-4-carboxylate + L-aspartate + ATP = (2S)-2-[5-amino-1-(5-phospho-beta-D-ribosyl)imidazole-4-carboxamido]succinate + ADP + phosphate + 2 H(+)</text>
        <dbReference type="Rhea" id="RHEA:22628"/>
        <dbReference type="ChEBI" id="CHEBI:15378"/>
        <dbReference type="ChEBI" id="CHEBI:29991"/>
        <dbReference type="ChEBI" id="CHEBI:30616"/>
        <dbReference type="ChEBI" id="CHEBI:43474"/>
        <dbReference type="ChEBI" id="CHEBI:58443"/>
        <dbReference type="ChEBI" id="CHEBI:77657"/>
        <dbReference type="ChEBI" id="CHEBI:456216"/>
        <dbReference type="EC" id="6.3.2.6"/>
    </reaction>
</comment>
<dbReference type="UniPathway" id="UPA00074">
    <property type="reaction ID" value="UER00131"/>
</dbReference>
<dbReference type="AlphaFoldDB" id="A0A512D6J4"/>
<accession>A0A512D6J4</accession>
<evidence type="ECO:0000256" key="6">
    <source>
        <dbReference type="ARBA" id="ARBA00022840"/>
    </source>
</evidence>
<dbReference type="NCBIfam" id="TIGR00081">
    <property type="entry name" value="purC"/>
    <property type="match status" value="1"/>
</dbReference>
<comment type="pathway">
    <text evidence="1 8">Purine metabolism; IMP biosynthesis via de novo pathway; 5-amino-1-(5-phospho-D-ribosyl)imidazole-4-carboxamide from 5-amino-1-(5-phospho-D-ribosyl)imidazole-4-carboxylate: step 1/2.</text>
</comment>
<evidence type="ECO:0000256" key="4">
    <source>
        <dbReference type="ARBA" id="ARBA00022741"/>
    </source>
</evidence>
<dbReference type="Gene3D" id="3.30.470.20">
    <property type="entry name" value="ATP-grasp fold, B domain"/>
    <property type="match status" value="1"/>
</dbReference>
<keyword evidence="11" id="KW-1185">Reference proteome</keyword>
<dbReference type="EMBL" id="BJYX01000035">
    <property type="protein sequence ID" value="GEO32082.1"/>
    <property type="molecule type" value="Genomic_DNA"/>
</dbReference>
<reference evidence="10 11" key="1">
    <citation type="submission" date="2019-07" db="EMBL/GenBank/DDBJ databases">
        <title>Whole genome shotgun sequence of Terrabacter aerolatus NBRC 106305.</title>
        <authorList>
            <person name="Hosoyama A."/>
            <person name="Uohara A."/>
            <person name="Ohji S."/>
            <person name="Ichikawa N."/>
        </authorList>
    </citation>
    <scope>NUCLEOTIDE SEQUENCE [LARGE SCALE GENOMIC DNA]</scope>
    <source>
        <strain evidence="10 11">NBRC 106305</strain>
    </source>
</reference>
<evidence type="ECO:0000259" key="9">
    <source>
        <dbReference type="Pfam" id="PF01259"/>
    </source>
</evidence>
<dbReference type="GO" id="GO:0006189">
    <property type="term" value="P:'de novo' IMP biosynthetic process"/>
    <property type="evidence" value="ECO:0007669"/>
    <property type="project" value="UniProtKB-UniRule"/>
</dbReference>
<dbReference type="GO" id="GO:0005524">
    <property type="term" value="F:ATP binding"/>
    <property type="evidence" value="ECO:0007669"/>
    <property type="project" value="UniProtKB-KW"/>
</dbReference>
<evidence type="ECO:0000256" key="3">
    <source>
        <dbReference type="ARBA" id="ARBA00022598"/>
    </source>
</evidence>
<dbReference type="GO" id="GO:0005737">
    <property type="term" value="C:cytoplasm"/>
    <property type="evidence" value="ECO:0007669"/>
    <property type="project" value="TreeGrafter"/>
</dbReference>
<dbReference type="EC" id="6.3.2.6" evidence="8"/>
<comment type="caution">
    <text evidence="10">The sequence shown here is derived from an EMBL/GenBank/DDBJ whole genome shotgun (WGS) entry which is preliminary data.</text>
</comment>
<dbReference type="Gene3D" id="3.30.200.20">
    <property type="entry name" value="Phosphorylase Kinase, domain 1"/>
    <property type="match status" value="1"/>
</dbReference>
<name>A0A512D6J4_9MICO</name>
<evidence type="ECO:0000313" key="11">
    <source>
        <dbReference type="Proteomes" id="UP000321534"/>
    </source>
</evidence>
<dbReference type="GO" id="GO:0004639">
    <property type="term" value="F:phosphoribosylaminoimidazolesuccinocarboxamide synthase activity"/>
    <property type="evidence" value="ECO:0007669"/>
    <property type="project" value="UniProtKB-UniRule"/>
</dbReference>
<evidence type="ECO:0000256" key="1">
    <source>
        <dbReference type="ARBA" id="ARBA00004672"/>
    </source>
</evidence>
<feature type="domain" description="SAICAR synthetase/ADE2 N-terminal" evidence="9">
    <location>
        <begin position="36"/>
        <end position="290"/>
    </location>
</feature>
<keyword evidence="6 8" id="KW-0067">ATP-binding</keyword>
<dbReference type="Proteomes" id="UP000321534">
    <property type="component" value="Unassembled WGS sequence"/>
</dbReference>
<proteinExistence type="inferred from homology"/>
<dbReference type="CDD" id="cd01414">
    <property type="entry name" value="SAICAR_synt_Sc"/>
    <property type="match status" value="1"/>
</dbReference>
<dbReference type="NCBIfam" id="NF010568">
    <property type="entry name" value="PRK13961.1"/>
    <property type="match status" value="1"/>
</dbReference>
<dbReference type="InterPro" id="IPR001636">
    <property type="entry name" value="SAICAR_synth"/>
</dbReference>
<evidence type="ECO:0000256" key="7">
    <source>
        <dbReference type="ARBA" id="ARBA00048475"/>
    </source>
</evidence>
<dbReference type="PANTHER" id="PTHR43700">
    <property type="entry name" value="PHOSPHORIBOSYLAMINOIMIDAZOLE-SUCCINOCARBOXAMIDE SYNTHASE"/>
    <property type="match status" value="1"/>
</dbReference>
<dbReference type="Pfam" id="PF01259">
    <property type="entry name" value="SAICAR_synt"/>
    <property type="match status" value="1"/>
</dbReference>
<dbReference type="HAMAP" id="MF_00137">
    <property type="entry name" value="SAICAR_synth"/>
    <property type="match status" value="1"/>
</dbReference>